<proteinExistence type="predicted"/>
<name>A0ACC0PDW5_RHOML</name>
<protein>
    <submittedName>
        <fullName evidence="1">Uncharacterized protein</fullName>
    </submittedName>
</protein>
<accession>A0ACC0PDW5</accession>
<reference evidence="1" key="1">
    <citation type="submission" date="2022-02" db="EMBL/GenBank/DDBJ databases">
        <title>Plant Genome Project.</title>
        <authorList>
            <person name="Zhang R.-G."/>
        </authorList>
    </citation>
    <scope>NUCLEOTIDE SEQUENCE</scope>
    <source>
        <strain evidence="1">AT1</strain>
    </source>
</reference>
<dbReference type="Proteomes" id="UP001062846">
    <property type="component" value="Chromosome 3"/>
</dbReference>
<evidence type="ECO:0000313" key="2">
    <source>
        <dbReference type="Proteomes" id="UP001062846"/>
    </source>
</evidence>
<dbReference type="EMBL" id="CM046390">
    <property type="protein sequence ID" value="KAI8563840.1"/>
    <property type="molecule type" value="Genomic_DNA"/>
</dbReference>
<organism evidence="1 2">
    <name type="scientific">Rhododendron molle</name>
    <name type="common">Chinese azalea</name>
    <name type="synonym">Azalea mollis</name>
    <dbReference type="NCBI Taxonomy" id="49168"/>
    <lineage>
        <taxon>Eukaryota</taxon>
        <taxon>Viridiplantae</taxon>
        <taxon>Streptophyta</taxon>
        <taxon>Embryophyta</taxon>
        <taxon>Tracheophyta</taxon>
        <taxon>Spermatophyta</taxon>
        <taxon>Magnoliopsida</taxon>
        <taxon>eudicotyledons</taxon>
        <taxon>Gunneridae</taxon>
        <taxon>Pentapetalae</taxon>
        <taxon>asterids</taxon>
        <taxon>Ericales</taxon>
        <taxon>Ericaceae</taxon>
        <taxon>Ericoideae</taxon>
        <taxon>Rhodoreae</taxon>
        <taxon>Rhododendron</taxon>
    </lineage>
</organism>
<gene>
    <name evidence="1" type="ORF">RHMOL_Rhmol03G0140500</name>
</gene>
<comment type="caution">
    <text evidence="1">The sequence shown here is derived from an EMBL/GenBank/DDBJ whole genome shotgun (WGS) entry which is preliminary data.</text>
</comment>
<evidence type="ECO:0000313" key="1">
    <source>
        <dbReference type="EMBL" id="KAI8563840.1"/>
    </source>
</evidence>
<sequence>MESLQEGKGNNMAELCLFIAKARQCASRAYDDMNAFLEARRSLKGDLKVKREEVKAAAEEIDKLEAKLADAAARLEERD</sequence>
<keyword evidence="2" id="KW-1185">Reference proteome</keyword>